<evidence type="ECO:0000256" key="1">
    <source>
        <dbReference type="SAM" id="Phobius"/>
    </source>
</evidence>
<organism evidence="2 3">
    <name type="scientific">Phytohabitans suffuscus</name>
    <dbReference type="NCBI Taxonomy" id="624315"/>
    <lineage>
        <taxon>Bacteria</taxon>
        <taxon>Bacillati</taxon>
        <taxon>Actinomycetota</taxon>
        <taxon>Actinomycetes</taxon>
        <taxon>Micromonosporales</taxon>
        <taxon>Micromonosporaceae</taxon>
    </lineage>
</organism>
<keyword evidence="3" id="KW-1185">Reference proteome</keyword>
<feature type="transmembrane region" description="Helical" evidence="1">
    <location>
        <begin position="22"/>
        <end position="44"/>
    </location>
</feature>
<dbReference type="EMBL" id="AP022871">
    <property type="protein sequence ID" value="BCB88136.1"/>
    <property type="molecule type" value="Genomic_DNA"/>
</dbReference>
<evidence type="ECO:0000313" key="3">
    <source>
        <dbReference type="Proteomes" id="UP000503011"/>
    </source>
</evidence>
<reference evidence="2 3" key="1">
    <citation type="submission" date="2020-03" db="EMBL/GenBank/DDBJ databases">
        <title>Whole genome shotgun sequence of Phytohabitans suffuscus NBRC 105367.</title>
        <authorList>
            <person name="Komaki H."/>
            <person name="Tamura T."/>
        </authorList>
    </citation>
    <scope>NUCLEOTIDE SEQUENCE [LARGE SCALE GENOMIC DNA]</scope>
    <source>
        <strain evidence="2 3">NBRC 105367</strain>
    </source>
</reference>
<keyword evidence="1" id="KW-0472">Membrane</keyword>
<evidence type="ECO:0000313" key="2">
    <source>
        <dbReference type="EMBL" id="BCB88136.1"/>
    </source>
</evidence>
<dbReference type="KEGG" id="psuu:Psuf_054490"/>
<dbReference type="Proteomes" id="UP000503011">
    <property type="component" value="Chromosome"/>
</dbReference>
<name>A0A6F8YQ10_9ACTN</name>
<protein>
    <submittedName>
        <fullName evidence="2">Uncharacterized protein</fullName>
    </submittedName>
</protein>
<keyword evidence="1" id="KW-0812">Transmembrane</keyword>
<dbReference type="AlphaFoldDB" id="A0A6F8YQ10"/>
<reference evidence="2 3" key="2">
    <citation type="submission" date="2020-03" db="EMBL/GenBank/DDBJ databases">
        <authorList>
            <person name="Ichikawa N."/>
            <person name="Kimura A."/>
            <person name="Kitahashi Y."/>
            <person name="Uohara A."/>
        </authorList>
    </citation>
    <scope>NUCLEOTIDE SEQUENCE [LARGE SCALE GENOMIC DNA]</scope>
    <source>
        <strain evidence="2 3">NBRC 105367</strain>
    </source>
</reference>
<proteinExistence type="predicted"/>
<keyword evidence="1" id="KW-1133">Transmembrane helix</keyword>
<sequence length="118" mass="12422">MNDMAVTSAAPVGVRRARPRRLWYLVAVLVPACALAASLVVPALTRGGDIGQPLALDQPVTVDMVSSYERVVWAKQTGSRLAEVTCQFADDPRLVQSSVGHMAGPAVEIEADGHSGVV</sequence>
<accession>A0A6F8YQ10</accession>
<gene>
    <name evidence="2" type="ORF">Psuf_054490</name>
</gene>